<comment type="similarity">
    <text evidence="6">Belongs to the eukaryotic/archaeal RNase P protein component 1 family.</text>
</comment>
<dbReference type="SUPFAM" id="SSF101744">
    <property type="entry name" value="Rof/RNase P subunit-like"/>
    <property type="match status" value="1"/>
</dbReference>
<keyword evidence="8" id="KW-1185">Reference proteome</keyword>
<keyword evidence="2 6" id="KW-0819">tRNA processing</keyword>
<dbReference type="GO" id="GO:0005737">
    <property type="term" value="C:cytoplasm"/>
    <property type="evidence" value="ECO:0007669"/>
    <property type="project" value="UniProtKB-SubCell"/>
</dbReference>
<dbReference type="RefSeq" id="WP_091690570.1">
    <property type="nucleotide sequence ID" value="NZ_CAAGSJ010000008.1"/>
</dbReference>
<dbReference type="SMART" id="SM00538">
    <property type="entry name" value="POP4"/>
    <property type="match status" value="1"/>
</dbReference>
<comment type="subcellular location">
    <subcellularLocation>
        <location evidence="6">Cytoplasm</location>
    </subcellularLocation>
</comment>
<keyword evidence="3 6" id="KW-0540">Nuclease</keyword>
<dbReference type="Gene3D" id="2.30.30.210">
    <property type="entry name" value="Ribonuclease P/MRP, subunit p29"/>
    <property type="match status" value="1"/>
</dbReference>
<dbReference type="EMBL" id="FOHQ01000007">
    <property type="protein sequence ID" value="SET05518.1"/>
    <property type="molecule type" value="Genomic_DNA"/>
</dbReference>
<evidence type="ECO:0000256" key="1">
    <source>
        <dbReference type="ARBA" id="ARBA00022490"/>
    </source>
</evidence>
<dbReference type="STRING" id="1353158.SAMN04488587_2132"/>
<evidence type="ECO:0000313" key="7">
    <source>
        <dbReference type="EMBL" id="SET05518.1"/>
    </source>
</evidence>
<evidence type="ECO:0000256" key="4">
    <source>
        <dbReference type="ARBA" id="ARBA00022759"/>
    </source>
</evidence>
<dbReference type="InterPro" id="IPR002730">
    <property type="entry name" value="Rpp29/RNP1"/>
</dbReference>
<dbReference type="AlphaFoldDB" id="A0A1I0BG20"/>
<keyword evidence="4 6" id="KW-0255">Endonuclease</keyword>
<organism evidence="7 8">
    <name type="scientific">Methanococcoides vulcani</name>
    <dbReference type="NCBI Taxonomy" id="1353158"/>
    <lineage>
        <taxon>Archaea</taxon>
        <taxon>Methanobacteriati</taxon>
        <taxon>Methanobacteriota</taxon>
        <taxon>Stenosarchaea group</taxon>
        <taxon>Methanomicrobia</taxon>
        <taxon>Methanosarcinales</taxon>
        <taxon>Methanosarcinaceae</taxon>
        <taxon>Methanococcoides</taxon>
    </lineage>
</organism>
<dbReference type="OrthoDB" id="39019at2157"/>
<reference evidence="8" key="1">
    <citation type="submission" date="2016-10" db="EMBL/GenBank/DDBJ databases">
        <authorList>
            <person name="Varghese N."/>
            <person name="Submissions S."/>
        </authorList>
    </citation>
    <scope>NUCLEOTIDE SEQUENCE [LARGE SCALE GENOMIC DNA]</scope>
    <source>
        <strain evidence="8">SLH 33</strain>
    </source>
</reference>
<evidence type="ECO:0000256" key="5">
    <source>
        <dbReference type="ARBA" id="ARBA00022801"/>
    </source>
</evidence>
<dbReference type="InterPro" id="IPR036980">
    <property type="entry name" value="RNase_P/MRP_Rpp29_sf"/>
</dbReference>
<dbReference type="Pfam" id="PF01868">
    <property type="entry name" value="RNase_P-MRP_p29"/>
    <property type="match status" value="1"/>
</dbReference>
<dbReference type="EC" id="3.1.26.5" evidence="6"/>
<dbReference type="Proteomes" id="UP000243338">
    <property type="component" value="Unassembled WGS sequence"/>
</dbReference>
<evidence type="ECO:0000256" key="2">
    <source>
        <dbReference type="ARBA" id="ARBA00022694"/>
    </source>
</evidence>
<evidence type="ECO:0000256" key="3">
    <source>
        <dbReference type="ARBA" id="ARBA00022722"/>
    </source>
</evidence>
<dbReference type="GO" id="GO:0003723">
    <property type="term" value="F:RNA binding"/>
    <property type="evidence" value="ECO:0007669"/>
    <property type="project" value="InterPro"/>
</dbReference>
<evidence type="ECO:0000256" key="6">
    <source>
        <dbReference type="HAMAP-Rule" id="MF_00754"/>
    </source>
</evidence>
<evidence type="ECO:0000313" key="8">
    <source>
        <dbReference type="Proteomes" id="UP000243338"/>
    </source>
</evidence>
<dbReference type="GO" id="GO:0030677">
    <property type="term" value="C:ribonuclease P complex"/>
    <property type="evidence" value="ECO:0007669"/>
    <property type="project" value="UniProtKB-UniRule"/>
</dbReference>
<gene>
    <name evidence="6" type="primary">rnp1</name>
    <name evidence="7" type="ORF">SAMN04488587_2132</name>
</gene>
<protein>
    <recommendedName>
        <fullName evidence="6">Ribonuclease P protein component 1</fullName>
        <shortName evidence="6">RNase P component 1</shortName>
        <ecNumber evidence="6">3.1.26.5</ecNumber>
    </recommendedName>
    <alternativeName>
        <fullName evidence="6">Rpp29</fullName>
    </alternativeName>
</protein>
<dbReference type="InterPro" id="IPR023534">
    <property type="entry name" value="Rof/RNase_P-like"/>
</dbReference>
<comment type="function">
    <text evidence="6">Part of ribonuclease P, a protein complex that generates mature tRNA molecules by cleaving their 5'-ends.</text>
</comment>
<dbReference type="InterPro" id="IPR023538">
    <property type="entry name" value="RNP1"/>
</dbReference>
<dbReference type="HAMAP" id="MF_00754">
    <property type="entry name" value="RNase_P_1"/>
    <property type="match status" value="1"/>
</dbReference>
<comment type="catalytic activity">
    <reaction evidence="6">
        <text>Endonucleolytic cleavage of RNA, removing 5'-extranucleotides from tRNA precursor.</text>
        <dbReference type="EC" id="3.1.26.5"/>
    </reaction>
</comment>
<dbReference type="NCBIfam" id="NF046110">
    <property type="entry name" value="RNaseP1Mthb"/>
    <property type="match status" value="1"/>
</dbReference>
<proteinExistence type="inferred from homology"/>
<name>A0A1I0BG20_9EURY</name>
<accession>A0A1I0BG20</accession>
<dbReference type="GO" id="GO:0004526">
    <property type="term" value="F:ribonuclease P activity"/>
    <property type="evidence" value="ECO:0007669"/>
    <property type="project" value="UniProtKB-UniRule"/>
</dbReference>
<keyword evidence="1 6" id="KW-0963">Cytoplasm</keyword>
<keyword evidence="5 6" id="KW-0378">Hydrolase</keyword>
<dbReference type="GO" id="GO:0001682">
    <property type="term" value="P:tRNA 5'-leader removal"/>
    <property type="evidence" value="ECO:0007669"/>
    <property type="project" value="UniProtKB-UniRule"/>
</dbReference>
<sequence length="101" mass="11456">MEASASNLIFHELIGLVTEIIESTNPTLNNIKGRVVDETRNMLVIETEDMGEKMVPKKGTVFIFHVPSHSADQDQRVITDGKLLLSQPENRVKNLKKIRMR</sequence>
<comment type="subunit">
    <text evidence="6">Consists of a catalytic RNA component and at least 4-5 protein subunits.</text>
</comment>